<feature type="compositionally biased region" description="Polar residues" evidence="4">
    <location>
        <begin position="149"/>
        <end position="160"/>
    </location>
</feature>
<proteinExistence type="inferred from homology"/>
<dbReference type="EMBL" id="CP031217">
    <property type="protein sequence ID" value="AXH13299.1"/>
    <property type="molecule type" value="Genomic_DNA"/>
</dbReference>
<keyword evidence="2" id="KW-0234">DNA repair</keyword>
<feature type="region of interest" description="Disordered" evidence="4">
    <location>
        <begin position="116"/>
        <end position="176"/>
    </location>
</feature>
<organism evidence="6 8">
    <name type="scientific">Halarcobacter bivalviorum</name>
    <dbReference type="NCBI Taxonomy" id="663364"/>
    <lineage>
        <taxon>Bacteria</taxon>
        <taxon>Pseudomonadati</taxon>
        <taxon>Campylobacterota</taxon>
        <taxon>Epsilonproteobacteria</taxon>
        <taxon>Campylobacterales</taxon>
        <taxon>Arcobacteraceae</taxon>
        <taxon>Halarcobacter</taxon>
    </lineage>
</organism>
<dbReference type="GO" id="GO:0009295">
    <property type="term" value="C:nucleoid"/>
    <property type="evidence" value="ECO:0007669"/>
    <property type="project" value="TreeGrafter"/>
</dbReference>
<evidence type="ECO:0000313" key="5">
    <source>
        <dbReference type="EMBL" id="AXH13299.1"/>
    </source>
</evidence>
<dbReference type="Proteomes" id="UP000289193">
    <property type="component" value="Unassembled WGS sequence"/>
</dbReference>
<dbReference type="InterPro" id="IPR012340">
    <property type="entry name" value="NA-bd_OB-fold"/>
</dbReference>
<evidence type="ECO:0000256" key="1">
    <source>
        <dbReference type="ARBA" id="ARBA00023125"/>
    </source>
</evidence>
<reference evidence="6 8" key="1">
    <citation type="submission" date="2017-10" db="EMBL/GenBank/DDBJ databases">
        <title>Genomics of the genus Arcobacter.</title>
        <authorList>
            <person name="Perez-Cataluna A."/>
            <person name="Figueras M.J."/>
        </authorList>
    </citation>
    <scope>NUCLEOTIDE SEQUENCE [LARGE SCALE GENOMIC DNA]</scope>
    <source>
        <strain evidence="6 8">CECT 7835</strain>
    </source>
</reference>
<dbReference type="HAMAP" id="MF_00984">
    <property type="entry name" value="SSB"/>
    <property type="match status" value="1"/>
</dbReference>
<evidence type="ECO:0000256" key="2">
    <source>
        <dbReference type="HAMAP-Rule" id="MF_00984"/>
    </source>
</evidence>
<keyword evidence="2" id="KW-0233">DNA recombination</keyword>
<feature type="compositionally biased region" description="Acidic residues" evidence="4">
    <location>
        <begin position="167"/>
        <end position="176"/>
    </location>
</feature>
<protein>
    <recommendedName>
        <fullName evidence="2 3">Single-stranded DNA-binding protein</fullName>
        <shortName evidence="2">SSB</shortName>
    </recommendedName>
</protein>
<comment type="subunit">
    <text evidence="2">Homotetramer.</text>
</comment>
<dbReference type="AlphaFoldDB" id="A0AAX2A7Z7"/>
<dbReference type="NCBIfam" id="NF006297">
    <property type="entry name" value="PRK08486.1"/>
    <property type="match status" value="1"/>
</dbReference>
<gene>
    <name evidence="5" type="primary">ssb</name>
    <name evidence="5" type="ORF">ABIV_2325</name>
    <name evidence="6" type="ORF">CRV05_06875</name>
</gene>
<dbReference type="SUPFAM" id="SSF50249">
    <property type="entry name" value="Nucleic acid-binding proteins"/>
    <property type="match status" value="1"/>
</dbReference>
<feature type="compositionally biased region" description="Low complexity" evidence="4">
    <location>
        <begin position="124"/>
        <end position="147"/>
    </location>
</feature>
<dbReference type="GO" id="GO:0006310">
    <property type="term" value="P:DNA recombination"/>
    <property type="evidence" value="ECO:0007669"/>
    <property type="project" value="UniProtKB-UniRule"/>
</dbReference>
<dbReference type="GO" id="GO:0003697">
    <property type="term" value="F:single-stranded DNA binding"/>
    <property type="evidence" value="ECO:0007669"/>
    <property type="project" value="UniProtKB-UniRule"/>
</dbReference>
<keyword evidence="2" id="KW-0227">DNA damage</keyword>
<dbReference type="GO" id="GO:0006281">
    <property type="term" value="P:DNA repair"/>
    <property type="evidence" value="ECO:0007669"/>
    <property type="project" value="UniProtKB-UniRule"/>
</dbReference>
<dbReference type="EMBL" id="PDKM01000003">
    <property type="protein sequence ID" value="RXK10095.1"/>
    <property type="molecule type" value="Genomic_DNA"/>
</dbReference>
<dbReference type="PROSITE" id="PS50935">
    <property type="entry name" value="SSB"/>
    <property type="match status" value="1"/>
</dbReference>
<dbReference type="Gene3D" id="2.40.50.140">
    <property type="entry name" value="Nucleic acid-binding proteins"/>
    <property type="match status" value="1"/>
</dbReference>
<dbReference type="RefSeq" id="WP_114840087.1">
    <property type="nucleotide sequence ID" value="NZ_CP031217.1"/>
</dbReference>
<dbReference type="Proteomes" id="UP000253850">
    <property type="component" value="Chromosome"/>
</dbReference>
<reference evidence="5 7" key="2">
    <citation type="submission" date="2018-07" db="EMBL/GenBank/DDBJ databases">
        <title>Complete genome of the Arcobacter bivalviorum type strain LMG 26154.</title>
        <authorList>
            <person name="Miller W.G."/>
            <person name="Yee E."/>
            <person name="Bono J.L."/>
        </authorList>
    </citation>
    <scope>NUCLEOTIDE SEQUENCE [LARGE SCALE GENOMIC DNA]</scope>
    <source>
        <strain evidence="5 7">LMG 26154</strain>
    </source>
</reference>
<evidence type="ECO:0000256" key="4">
    <source>
        <dbReference type="SAM" id="MobiDB-lite"/>
    </source>
</evidence>
<keyword evidence="8" id="KW-1185">Reference proteome</keyword>
<feature type="short sequence motif" description="Important for interaction with partner proteins" evidence="2">
    <location>
        <begin position="171"/>
        <end position="176"/>
    </location>
</feature>
<evidence type="ECO:0000313" key="8">
    <source>
        <dbReference type="Proteomes" id="UP000289193"/>
    </source>
</evidence>
<dbReference type="PANTHER" id="PTHR10302">
    <property type="entry name" value="SINGLE-STRANDED DNA-BINDING PROTEIN"/>
    <property type="match status" value="1"/>
</dbReference>
<comment type="function">
    <text evidence="2">Plays an important role in DNA replication, recombination and repair. Binds to ssDNA and to an array of partner proteins to recruit them to their sites of action during DNA metabolism.</text>
</comment>
<evidence type="ECO:0000313" key="6">
    <source>
        <dbReference type="EMBL" id="RXK10095.1"/>
    </source>
</evidence>
<dbReference type="InterPro" id="IPR011344">
    <property type="entry name" value="ssDNA-bd"/>
</dbReference>
<comment type="caution">
    <text evidence="2">Lacks conserved residue(s) required for the propagation of feature annotation.</text>
</comment>
<dbReference type="PANTHER" id="PTHR10302:SF27">
    <property type="entry name" value="SINGLE-STRANDED DNA-BINDING PROTEIN"/>
    <property type="match status" value="1"/>
</dbReference>
<dbReference type="NCBIfam" id="TIGR00621">
    <property type="entry name" value="ssb"/>
    <property type="match status" value="1"/>
</dbReference>
<keyword evidence="2" id="KW-0235">DNA replication</keyword>
<keyword evidence="1 2" id="KW-0238">DNA-binding</keyword>
<dbReference type="KEGG" id="hbv:ABIV_2325"/>
<accession>A0AAX2A7Z7</accession>
<name>A0AAX2A7Z7_9BACT</name>
<dbReference type="CDD" id="cd04496">
    <property type="entry name" value="SSB_OBF"/>
    <property type="match status" value="1"/>
</dbReference>
<dbReference type="PIRSF" id="PIRSF002070">
    <property type="entry name" value="SSB"/>
    <property type="match status" value="1"/>
</dbReference>
<dbReference type="GO" id="GO:0006260">
    <property type="term" value="P:DNA replication"/>
    <property type="evidence" value="ECO:0007669"/>
    <property type="project" value="UniProtKB-UniRule"/>
</dbReference>
<evidence type="ECO:0000256" key="3">
    <source>
        <dbReference type="PIRNR" id="PIRNR002070"/>
    </source>
</evidence>
<dbReference type="InterPro" id="IPR000424">
    <property type="entry name" value="Primosome_PriB/ssb"/>
</dbReference>
<dbReference type="Pfam" id="PF00436">
    <property type="entry name" value="SSB"/>
    <property type="match status" value="1"/>
</dbReference>
<sequence length="176" mass="19746">MYNKVVMVGNLTRDIELRYMPNGAALAKGAIATSHRYKTQTGEQKDEVCFLDFNIFGRSAEVANQYLRKGSKVLLEGRLVFEQWTAQDGSNRSKHALRVDTMKMLDTKSEAQNVGYENTQGGYAPQSNYNQASQNQYSQPQQNAGQNSYGGMNQGQQNAPEHNIPEIDIDDDEIPF</sequence>
<evidence type="ECO:0000313" key="7">
    <source>
        <dbReference type="Proteomes" id="UP000253850"/>
    </source>
</evidence>